<dbReference type="InterPro" id="IPR007296">
    <property type="entry name" value="DUF403"/>
</dbReference>
<dbReference type="PANTHER" id="PTHR34595:SF2">
    <property type="entry name" value="BLR2978 PROTEIN"/>
    <property type="match status" value="1"/>
</dbReference>
<dbReference type="RefSeq" id="WP_379071155.1">
    <property type="nucleotide sequence ID" value="NZ_JBHTIT010000001.1"/>
</dbReference>
<dbReference type="Proteomes" id="UP001597044">
    <property type="component" value="Unassembled WGS sequence"/>
</dbReference>
<evidence type="ECO:0000313" key="4">
    <source>
        <dbReference type="Proteomes" id="UP001597044"/>
    </source>
</evidence>
<dbReference type="SUPFAM" id="SSF56059">
    <property type="entry name" value="Glutathione synthetase ATP-binding domain-like"/>
    <property type="match status" value="1"/>
</dbReference>
<dbReference type="Pfam" id="PF04168">
    <property type="entry name" value="Alpha-E"/>
    <property type="match status" value="1"/>
</dbReference>
<evidence type="ECO:0000259" key="2">
    <source>
        <dbReference type="Pfam" id="PF14403"/>
    </source>
</evidence>
<organism evidence="3 4">
    <name type="scientific">Paraperlucidibaca wandonensis</name>
    <dbReference type="NCBI Taxonomy" id="1268273"/>
    <lineage>
        <taxon>Bacteria</taxon>
        <taxon>Pseudomonadati</taxon>
        <taxon>Pseudomonadota</taxon>
        <taxon>Gammaproteobacteria</taxon>
        <taxon>Moraxellales</taxon>
        <taxon>Moraxellaceae</taxon>
        <taxon>Paraperlucidibaca</taxon>
    </lineage>
</organism>
<dbReference type="InterPro" id="IPR051680">
    <property type="entry name" value="ATP-dep_Glu-Cys_Ligase-2"/>
</dbReference>
<dbReference type="EMBL" id="JBHTIT010000001">
    <property type="protein sequence ID" value="MFD0950428.1"/>
    <property type="molecule type" value="Genomic_DNA"/>
</dbReference>
<sequence length="823" mass="92106">MTSLLNSLRPQPGRYHELFSADGKLRPHWQPMADALGKLSPAQMQQRDDLVTRRIQENGVTYALYGENQEHSWRVGAVPNLIPPEEWQIIADGVAQRAHLLNAVAQDIYGPQHLLNEGLLPPELVFGHPNYLTACRDVKPPKGCYVHVYAADLARAGDGQWWLMADRTQAPSGAGYAFENRQVVARAFPEAFRSLGVQSLSPFFDTLLATLKRQAPCDDESPLVVLLSPGRYSETYFEHVYLARHLGIPLVEGHDLSVRQPYVYLKTLTGLKRVHAIYRRLDDSYCDPLELRNESALGVPGLLAVARAGHVLIANALGSGVLESQGLLGFLPAISERLLGAPLSLPSVATWWCGEPAVMEEALERIDELVFKPVFSSQRFDPVFGRDLSPAARKDLCERIRQRPYVYLAQERMQLAQAPMWHRDSQRFNNHACGMRVYAVATESGYVVMPGALTRVAANSHDDMVSMQRGGTSKDTWVCFSAKPRQHLPQGKRIHIRDLRRIDPYLPSRIAENLFWLGRYAERADHHARLIRSTLIRHMEADPSQGLGLMLALHYGQSLELFSTEDELTQQLLSSVHSNGSHPDLLSTLRALVLASSQVHRYLSQENWQAIVELEAEARQLSPDVLDPASALNFIDRLMTTLSALSGFAFDDMTQDVSWRFLMLGRRLERLQGQAQLIMTVLDSPANEASESLDWLLEMANSRITYRLRYLTQAQWLPVLDLLLLDPSNPHGLGHQITHLLSMMRDLGSRDLPLMQSAHDDLLSLDLSVIEGELGFPDRLQRCLKRLSPLIADIQGAALGAGNGIALQFFAHVDDDSQQMSSS</sequence>
<dbReference type="Gene3D" id="3.30.1490.270">
    <property type="match status" value="1"/>
</dbReference>
<evidence type="ECO:0000313" key="3">
    <source>
        <dbReference type="EMBL" id="MFD0950428.1"/>
    </source>
</evidence>
<feature type="domain" description="Circularly permuted ATP-grasp type 2" evidence="2">
    <location>
        <begin position="79"/>
        <end position="457"/>
    </location>
</feature>
<dbReference type="Pfam" id="PF14403">
    <property type="entry name" value="CP_ATPgrasp_2"/>
    <property type="match status" value="1"/>
</dbReference>
<reference evidence="4" key="1">
    <citation type="journal article" date="2019" name="Int. J. Syst. Evol. Microbiol.">
        <title>The Global Catalogue of Microorganisms (GCM) 10K type strain sequencing project: providing services to taxonomists for standard genome sequencing and annotation.</title>
        <authorList>
            <consortium name="The Broad Institute Genomics Platform"/>
            <consortium name="The Broad Institute Genome Sequencing Center for Infectious Disease"/>
            <person name="Wu L."/>
            <person name="Ma J."/>
        </authorList>
    </citation>
    <scope>NUCLEOTIDE SEQUENCE [LARGE SCALE GENOMIC DNA]</scope>
    <source>
        <strain evidence="4">CCUG 63419</strain>
    </source>
</reference>
<dbReference type="InterPro" id="IPR025841">
    <property type="entry name" value="CP_ATPgrasp_2"/>
</dbReference>
<dbReference type="PANTHER" id="PTHR34595">
    <property type="entry name" value="BLR5612 PROTEIN"/>
    <property type="match status" value="1"/>
</dbReference>
<protein>
    <submittedName>
        <fullName evidence="3">Circularly permuted type 2 ATP-grasp protein</fullName>
    </submittedName>
</protein>
<evidence type="ECO:0000259" key="1">
    <source>
        <dbReference type="Pfam" id="PF04168"/>
    </source>
</evidence>
<comment type="caution">
    <text evidence="3">The sequence shown here is derived from an EMBL/GenBank/DDBJ whole genome shotgun (WGS) entry which is preliminary data.</text>
</comment>
<gene>
    <name evidence="3" type="ORF">ACFQ0F_08520</name>
</gene>
<proteinExistence type="predicted"/>
<accession>A0ABW3HG35</accession>
<feature type="domain" description="DUF403" evidence="1">
    <location>
        <begin position="506"/>
        <end position="810"/>
    </location>
</feature>
<keyword evidence="4" id="KW-1185">Reference proteome</keyword>
<name>A0ABW3HG35_9GAMM</name>
<dbReference type="Gene3D" id="3.40.50.11290">
    <property type="match status" value="1"/>
</dbReference>